<dbReference type="GO" id="GO:0005506">
    <property type="term" value="F:iron ion binding"/>
    <property type="evidence" value="ECO:0007669"/>
    <property type="project" value="InterPro"/>
</dbReference>
<evidence type="ECO:0000313" key="2">
    <source>
        <dbReference type="Proteomes" id="UP000502260"/>
    </source>
</evidence>
<proteinExistence type="predicted"/>
<dbReference type="GO" id="GO:0020037">
    <property type="term" value="F:heme binding"/>
    <property type="evidence" value="ECO:0007669"/>
    <property type="project" value="InterPro"/>
</dbReference>
<dbReference type="EMBL" id="AP022853">
    <property type="protein sequence ID" value="BCB26856.1"/>
    <property type="molecule type" value="Genomic_DNA"/>
</dbReference>
<dbReference type="Proteomes" id="UP000502260">
    <property type="component" value="Chromosome"/>
</dbReference>
<dbReference type="InterPro" id="IPR010980">
    <property type="entry name" value="Cyt_c/b562"/>
</dbReference>
<organism evidence="1 2">
    <name type="scientific">Sulfurimicrobium lacus</name>
    <dbReference type="NCBI Taxonomy" id="2715678"/>
    <lineage>
        <taxon>Bacteria</taxon>
        <taxon>Pseudomonadati</taxon>
        <taxon>Pseudomonadota</taxon>
        <taxon>Betaproteobacteria</taxon>
        <taxon>Nitrosomonadales</taxon>
        <taxon>Sulfuricellaceae</taxon>
        <taxon>Sulfurimicrobium</taxon>
    </lineage>
</organism>
<accession>A0A6F8VCW5</accession>
<name>A0A6F8VCW5_9PROT</name>
<dbReference type="SUPFAM" id="SSF47175">
    <property type="entry name" value="Cytochromes"/>
    <property type="match status" value="1"/>
</dbReference>
<evidence type="ECO:0000313" key="1">
    <source>
        <dbReference type="EMBL" id="BCB26856.1"/>
    </source>
</evidence>
<dbReference type="RefSeq" id="WP_173063425.1">
    <property type="nucleotide sequence ID" value="NZ_AP022853.1"/>
</dbReference>
<gene>
    <name evidence="1" type="ORF">SKTS_17420</name>
</gene>
<dbReference type="AlphaFoldDB" id="A0A6F8VCW5"/>
<dbReference type="GO" id="GO:0009055">
    <property type="term" value="F:electron transfer activity"/>
    <property type="evidence" value="ECO:0007669"/>
    <property type="project" value="InterPro"/>
</dbReference>
<dbReference type="KEGG" id="slac:SKTS_17420"/>
<dbReference type="GO" id="GO:0022900">
    <property type="term" value="P:electron transport chain"/>
    <property type="evidence" value="ECO:0007669"/>
    <property type="project" value="InterPro"/>
</dbReference>
<keyword evidence="2" id="KW-1185">Reference proteome</keyword>
<evidence type="ECO:0008006" key="3">
    <source>
        <dbReference type="Google" id="ProtNLM"/>
    </source>
</evidence>
<dbReference type="Gene3D" id="1.20.120.10">
    <property type="entry name" value="Cytochrome c/b562"/>
    <property type="match status" value="1"/>
</dbReference>
<reference evidence="2" key="1">
    <citation type="submission" date="2020-03" db="EMBL/GenBank/DDBJ databases">
        <title>Complete genome sequence of sulfur-oxidizing bacterium skT11.</title>
        <authorList>
            <person name="Kanda M."/>
            <person name="Kojima H."/>
            <person name="Fukui M."/>
        </authorList>
    </citation>
    <scope>NUCLEOTIDE SEQUENCE [LARGE SCALE GENOMIC DNA]</scope>
    <source>
        <strain evidence="2">skT11</strain>
    </source>
</reference>
<sequence>MLASVQGIMQGIGESDRGRIAESARLSGNRMARATPNTVRARLPQSFKDIGGPTHMMFEELAVRAETDEMDMIARDAGKLMNQCMTCHATFRVQ</sequence>
<protein>
    <recommendedName>
        <fullName evidence="3">Cytochrome c</fullName>
    </recommendedName>
</protein>